<feature type="transmembrane region" description="Helical" evidence="6">
    <location>
        <begin position="253"/>
        <end position="274"/>
    </location>
</feature>
<dbReference type="PANTHER" id="PTHR10165:SF197">
    <property type="entry name" value="FI04477P-RELATED"/>
    <property type="match status" value="1"/>
</dbReference>
<dbReference type="PANTHER" id="PTHR10165">
    <property type="entry name" value="LIPID PHOSPHATE PHOSPHATASE"/>
    <property type="match status" value="1"/>
</dbReference>
<dbReference type="SUPFAM" id="SSF48317">
    <property type="entry name" value="Acid phosphatase/Vanadium-dependent haloperoxidase"/>
    <property type="match status" value="1"/>
</dbReference>
<feature type="transmembrane region" description="Helical" evidence="6">
    <location>
        <begin position="112"/>
        <end position="132"/>
    </location>
</feature>
<feature type="transmembrane region" description="Helical" evidence="6">
    <location>
        <begin position="71"/>
        <end position="91"/>
    </location>
</feature>
<dbReference type="GO" id="GO:0006644">
    <property type="term" value="P:phospholipid metabolic process"/>
    <property type="evidence" value="ECO:0007669"/>
    <property type="project" value="InterPro"/>
</dbReference>
<evidence type="ECO:0000313" key="8">
    <source>
        <dbReference type="EnsemblMetazoa" id="MDOA006181-PA"/>
    </source>
</evidence>
<dbReference type="CDD" id="cd03384">
    <property type="entry name" value="PAP2_wunen"/>
    <property type="match status" value="1"/>
</dbReference>
<dbReference type="VEuPathDB" id="VectorBase:MDOA006181"/>
<reference evidence="8" key="1">
    <citation type="submission" date="2020-05" db="UniProtKB">
        <authorList>
            <consortium name="EnsemblMetazoa"/>
        </authorList>
    </citation>
    <scope>IDENTIFICATION</scope>
    <source>
        <strain evidence="8">Aabys</strain>
    </source>
</reference>
<evidence type="ECO:0000256" key="2">
    <source>
        <dbReference type="ARBA" id="ARBA00008816"/>
    </source>
</evidence>
<dbReference type="GO" id="GO:0046839">
    <property type="term" value="P:phospholipid dephosphorylation"/>
    <property type="evidence" value="ECO:0007669"/>
    <property type="project" value="TreeGrafter"/>
</dbReference>
<keyword evidence="5 6" id="KW-0472">Membrane</keyword>
<dbReference type="EnsemblMetazoa" id="MDOA006181-RA">
    <property type="protein sequence ID" value="MDOA006181-PA"/>
    <property type="gene ID" value="MDOA006181"/>
</dbReference>
<evidence type="ECO:0000256" key="6">
    <source>
        <dbReference type="SAM" id="Phobius"/>
    </source>
</evidence>
<name>A0A1I8MLF6_MUSDO</name>
<evidence type="ECO:0000256" key="3">
    <source>
        <dbReference type="ARBA" id="ARBA00022692"/>
    </source>
</evidence>
<dbReference type="STRING" id="7370.A0A1I8MLF6"/>
<dbReference type="InterPro" id="IPR036938">
    <property type="entry name" value="PAP2/HPO_sf"/>
</dbReference>
<gene>
    <name evidence="8" type="primary">101888364</name>
</gene>
<dbReference type="OrthoDB" id="8907274at2759"/>
<dbReference type="VEuPathDB" id="VectorBase:MDOMA2_015069"/>
<keyword evidence="4 6" id="KW-1133">Transmembrane helix</keyword>
<feature type="transmembrane region" description="Helical" evidence="6">
    <location>
        <begin position="226"/>
        <end position="247"/>
    </location>
</feature>
<keyword evidence="3 6" id="KW-0812">Transmembrane</keyword>
<dbReference type="eggNOG" id="KOG3030">
    <property type="taxonomic scope" value="Eukaryota"/>
</dbReference>
<protein>
    <recommendedName>
        <fullName evidence="7">Phosphatidic acid phosphatase type 2/haloperoxidase domain-containing protein</fullName>
    </recommendedName>
</protein>
<dbReference type="KEGG" id="mde:101888364"/>
<evidence type="ECO:0000259" key="7">
    <source>
        <dbReference type="SMART" id="SM00014"/>
    </source>
</evidence>
<evidence type="ECO:0000256" key="5">
    <source>
        <dbReference type="ARBA" id="ARBA00023136"/>
    </source>
</evidence>
<dbReference type="Pfam" id="PF01569">
    <property type="entry name" value="PAP2"/>
    <property type="match status" value="1"/>
</dbReference>
<feature type="transmembrane region" description="Helical" evidence="6">
    <location>
        <begin position="197"/>
        <end position="214"/>
    </location>
</feature>
<proteinExistence type="inferred from homology"/>
<comment type="similarity">
    <text evidence="2">Belongs to the PA-phosphatase related phosphoesterase family.</text>
</comment>
<dbReference type="GO" id="GO:0007165">
    <property type="term" value="P:signal transduction"/>
    <property type="evidence" value="ECO:0007669"/>
    <property type="project" value="TreeGrafter"/>
</dbReference>
<dbReference type="InterPro" id="IPR000326">
    <property type="entry name" value="PAP2/HPO"/>
</dbReference>
<dbReference type="Gene3D" id="1.20.144.10">
    <property type="entry name" value="Phosphatidic acid phosphatase type 2/haloperoxidase"/>
    <property type="match status" value="1"/>
</dbReference>
<organism evidence="8">
    <name type="scientific">Musca domestica</name>
    <name type="common">House fly</name>
    <dbReference type="NCBI Taxonomy" id="7370"/>
    <lineage>
        <taxon>Eukaryota</taxon>
        <taxon>Metazoa</taxon>
        <taxon>Ecdysozoa</taxon>
        <taxon>Arthropoda</taxon>
        <taxon>Hexapoda</taxon>
        <taxon>Insecta</taxon>
        <taxon>Pterygota</taxon>
        <taxon>Neoptera</taxon>
        <taxon>Endopterygota</taxon>
        <taxon>Diptera</taxon>
        <taxon>Brachycera</taxon>
        <taxon>Muscomorpha</taxon>
        <taxon>Muscoidea</taxon>
        <taxon>Muscidae</taxon>
        <taxon>Musca</taxon>
    </lineage>
</organism>
<evidence type="ECO:0000256" key="1">
    <source>
        <dbReference type="ARBA" id="ARBA00004141"/>
    </source>
</evidence>
<comment type="subcellular location">
    <subcellularLocation>
        <location evidence="1">Membrane</location>
        <topology evidence="1">Multi-pass membrane protein</topology>
    </subcellularLocation>
</comment>
<dbReference type="AlphaFoldDB" id="A0A1I8MLF6"/>
<dbReference type="SMART" id="SM00014">
    <property type="entry name" value="acidPPc"/>
    <property type="match status" value="1"/>
</dbReference>
<dbReference type="RefSeq" id="XP_005185039.2">
    <property type="nucleotide sequence ID" value="XM_005184982.4"/>
</dbReference>
<feature type="transmembrane region" description="Helical" evidence="6">
    <location>
        <begin position="24"/>
        <end position="45"/>
    </location>
</feature>
<feature type="domain" description="Phosphatidic acid phosphatase type 2/haloperoxidase" evidence="7">
    <location>
        <begin position="119"/>
        <end position="271"/>
    </location>
</feature>
<sequence>MQTSSRVEPTTAELAESRKLLHRILLDLLIVIVLVIPIAVCEFAIEPFRRGFFCDDETIRYPFKDNTITPVLLGVILAVPTFLIIGIGEYVRQYKKGTISNTRYLWGCRIPIWYCNIFKQLVYFGFGLLLTLDATELGKYTIGRLRPHFMAVCQPQFSDGSTCADSFNQHRYVENYFCLGTGFTAADVRQARLSFPSGHSSLVVYSMVYVALYLQKRMHWRRSDLTRHFIQFTLIMVAWFTALSRIMDNWHHWSDVLCGSLIGVVAALITANYISKFFKKPHSELATLRLTGGLARQDTSATLNEVLAHTPPPYTIDSEAAAAPDFTNDQYCTKV</sequence>
<dbReference type="GO" id="GO:0008195">
    <property type="term" value="F:phosphatidate phosphatase activity"/>
    <property type="evidence" value="ECO:0007669"/>
    <property type="project" value="TreeGrafter"/>
</dbReference>
<dbReference type="GO" id="GO:0005886">
    <property type="term" value="C:plasma membrane"/>
    <property type="evidence" value="ECO:0007669"/>
    <property type="project" value="TreeGrafter"/>
</dbReference>
<evidence type="ECO:0000256" key="4">
    <source>
        <dbReference type="ARBA" id="ARBA00022989"/>
    </source>
</evidence>
<dbReference type="InterPro" id="IPR043216">
    <property type="entry name" value="PAP-like"/>
</dbReference>
<accession>A0A1I8MLF6</accession>